<keyword evidence="2" id="KW-1185">Reference proteome</keyword>
<dbReference type="AlphaFoldDB" id="A0AAV7P521"/>
<protein>
    <submittedName>
        <fullName evidence="1">Uncharacterized protein</fullName>
    </submittedName>
</protein>
<dbReference type="EMBL" id="JANPWB010000011">
    <property type="protein sequence ID" value="KAJ1123330.1"/>
    <property type="molecule type" value="Genomic_DNA"/>
</dbReference>
<organism evidence="1 2">
    <name type="scientific">Pleurodeles waltl</name>
    <name type="common">Iberian ribbed newt</name>
    <dbReference type="NCBI Taxonomy" id="8319"/>
    <lineage>
        <taxon>Eukaryota</taxon>
        <taxon>Metazoa</taxon>
        <taxon>Chordata</taxon>
        <taxon>Craniata</taxon>
        <taxon>Vertebrata</taxon>
        <taxon>Euteleostomi</taxon>
        <taxon>Amphibia</taxon>
        <taxon>Batrachia</taxon>
        <taxon>Caudata</taxon>
        <taxon>Salamandroidea</taxon>
        <taxon>Salamandridae</taxon>
        <taxon>Pleurodelinae</taxon>
        <taxon>Pleurodeles</taxon>
    </lineage>
</organism>
<evidence type="ECO:0000313" key="2">
    <source>
        <dbReference type="Proteomes" id="UP001066276"/>
    </source>
</evidence>
<proteinExistence type="predicted"/>
<reference evidence="1" key="1">
    <citation type="journal article" date="2022" name="bioRxiv">
        <title>Sequencing and chromosome-scale assembly of the giantPleurodeles waltlgenome.</title>
        <authorList>
            <person name="Brown T."/>
            <person name="Elewa A."/>
            <person name="Iarovenko S."/>
            <person name="Subramanian E."/>
            <person name="Araus A.J."/>
            <person name="Petzold A."/>
            <person name="Susuki M."/>
            <person name="Suzuki K.-i.T."/>
            <person name="Hayashi T."/>
            <person name="Toyoda A."/>
            <person name="Oliveira C."/>
            <person name="Osipova E."/>
            <person name="Leigh N.D."/>
            <person name="Simon A."/>
            <person name="Yun M.H."/>
        </authorList>
    </citation>
    <scope>NUCLEOTIDE SEQUENCE</scope>
    <source>
        <strain evidence="1">20211129_DDA</strain>
        <tissue evidence="1">Liver</tissue>
    </source>
</reference>
<comment type="caution">
    <text evidence="1">The sequence shown here is derived from an EMBL/GenBank/DDBJ whole genome shotgun (WGS) entry which is preliminary data.</text>
</comment>
<accession>A0AAV7P521</accession>
<dbReference type="Proteomes" id="UP001066276">
    <property type="component" value="Chromosome 7"/>
</dbReference>
<sequence>MRSNGGVRGGLEVSHAVPSILQHNMVCAPRVGVEAASRQRQRARRPAKERVSALVAGKPVCSKTQVKKVLVVIEEKWSPESGEPRLEKGVYVLDTGVGTEAKEVKVEVKGQETTMSRQGQSV</sequence>
<name>A0AAV7P521_PLEWA</name>
<gene>
    <name evidence="1" type="ORF">NDU88_001801</name>
</gene>
<evidence type="ECO:0000313" key="1">
    <source>
        <dbReference type="EMBL" id="KAJ1123330.1"/>
    </source>
</evidence>